<dbReference type="AlphaFoldDB" id="A0A5B7YI68"/>
<dbReference type="GO" id="GO:0016020">
    <property type="term" value="C:membrane"/>
    <property type="evidence" value="ECO:0007669"/>
    <property type="project" value="InterPro"/>
</dbReference>
<name>A0A5B7YI68_9ALTE</name>
<evidence type="ECO:0000313" key="4">
    <source>
        <dbReference type="Proteomes" id="UP000304912"/>
    </source>
</evidence>
<dbReference type="InterPro" id="IPR007428">
    <property type="entry name" value="MlaA"/>
</dbReference>
<dbReference type="PANTHER" id="PTHR30035">
    <property type="entry name" value="LIPOPROTEIN VACJ-RELATED"/>
    <property type="match status" value="1"/>
</dbReference>
<dbReference type="Proteomes" id="UP000304912">
    <property type="component" value="Chromosome"/>
</dbReference>
<dbReference type="PANTHER" id="PTHR30035:SF3">
    <property type="entry name" value="INTERMEMBRANE PHOSPHOLIPID TRANSPORT SYSTEM LIPOPROTEIN MLAA"/>
    <property type="match status" value="1"/>
</dbReference>
<sequence>MVIGLLMVSGIISGCASNGASEQAQDADPANISDPRDPLESVNRLTWTFNWEYLDNYLIRPVTVGYVAVMPQFIRTGLVNATNNLEEPANFMNNMLQGDLNEGMDSLGRFFINSTVGLLGTIDVATKMGIERQRESFGETLAVWGIDTGPYLMLPVLGPSDPRTFGGRVADGYTYPNTILNTNFNIATIVISLLEGRAALLDQEQQLEQSFDQYSFVKNAYFQNLKFRVTDGEVGTDQMDAEEQEENFDDFESLLGDGDN</sequence>
<accession>A0A5B7YI68</accession>
<dbReference type="EMBL" id="CP039852">
    <property type="protein sequence ID" value="QCZ95235.1"/>
    <property type="molecule type" value="Genomic_DNA"/>
</dbReference>
<protein>
    <submittedName>
        <fullName evidence="3">VacJ family lipoprotein</fullName>
    </submittedName>
</protein>
<organism evidence="3 4">
    <name type="scientific">Salinimonas iocasae</name>
    <dbReference type="NCBI Taxonomy" id="2572577"/>
    <lineage>
        <taxon>Bacteria</taxon>
        <taxon>Pseudomonadati</taxon>
        <taxon>Pseudomonadota</taxon>
        <taxon>Gammaproteobacteria</taxon>
        <taxon>Alteromonadales</taxon>
        <taxon>Alteromonadaceae</taxon>
        <taxon>Alteromonas/Salinimonas group</taxon>
        <taxon>Salinimonas</taxon>
    </lineage>
</organism>
<gene>
    <name evidence="3" type="ORF">FBQ74_13110</name>
</gene>
<keyword evidence="4" id="KW-1185">Reference proteome</keyword>
<proteinExistence type="inferred from homology"/>
<keyword evidence="3" id="KW-0449">Lipoprotein</keyword>
<comment type="similarity">
    <text evidence="1">Belongs to the MlaA family.</text>
</comment>
<evidence type="ECO:0000313" key="3">
    <source>
        <dbReference type="EMBL" id="QCZ95235.1"/>
    </source>
</evidence>
<keyword evidence="2" id="KW-0732">Signal</keyword>
<evidence type="ECO:0000256" key="2">
    <source>
        <dbReference type="ARBA" id="ARBA00022729"/>
    </source>
</evidence>
<dbReference type="KEGG" id="salk:FBQ74_13110"/>
<evidence type="ECO:0000256" key="1">
    <source>
        <dbReference type="ARBA" id="ARBA00010634"/>
    </source>
</evidence>
<dbReference type="PRINTS" id="PR01805">
    <property type="entry name" value="VACJLIPOPROT"/>
</dbReference>
<dbReference type="Pfam" id="PF04333">
    <property type="entry name" value="MlaA"/>
    <property type="match status" value="1"/>
</dbReference>
<reference evidence="3 4" key="1">
    <citation type="submission" date="2019-04" db="EMBL/GenBank/DDBJ databases">
        <title>Salinimonas iocasae sp. nov., a halophilic bacterium isolated from the outer tube casing of tubeworms in Okinawa Trough.</title>
        <authorList>
            <person name="Zhang H."/>
            <person name="Wang H."/>
            <person name="Li C."/>
        </authorList>
    </citation>
    <scope>NUCLEOTIDE SEQUENCE [LARGE SCALE GENOMIC DNA]</scope>
    <source>
        <strain evidence="3 4">KX18D6</strain>
    </source>
</reference>
<dbReference type="OrthoDB" id="9785326at2"/>
<dbReference type="GO" id="GO:0120010">
    <property type="term" value="P:intermembrane phospholipid transfer"/>
    <property type="evidence" value="ECO:0007669"/>
    <property type="project" value="TreeGrafter"/>
</dbReference>